<proteinExistence type="predicted"/>
<evidence type="ECO:0000259" key="3">
    <source>
        <dbReference type="Pfam" id="PF00176"/>
    </source>
</evidence>
<evidence type="ECO:0000256" key="2">
    <source>
        <dbReference type="ARBA" id="ARBA00022840"/>
    </source>
</evidence>
<keyword evidence="5" id="KW-1185">Reference proteome</keyword>
<evidence type="ECO:0000313" key="5">
    <source>
        <dbReference type="Proteomes" id="UP000789508"/>
    </source>
</evidence>
<keyword evidence="2" id="KW-0067">ATP-binding</keyword>
<dbReference type="AlphaFoldDB" id="A0A9N9HF77"/>
<reference evidence="4" key="1">
    <citation type="submission" date="2021-06" db="EMBL/GenBank/DDBJ databases">
        <authorList>
            <person name="Kallberg Y."/>
            <person name="Tangrot J."/>
            <person name="Rosling A."/>
        </authorList>
    </citation>
    <scope>NUCLEOTIDE SEQUENCE</scope>
    <source>
        <strain evidence="4">FL130A</strain>
    </source>
</reference>
<sequence length="206" mass="23918">MKKLTKSEKRLKLEMVEVNSEKIIFQTIYPWAFCLNAKQANRLKHYFLPTNPLNIQKLQKIVLNYDLLSNITNVSSIDIQPPQLRDYQLADVKFLSQLKSVAIFSEMRTGKTPTALMTFKQWPDTFKIDSSYFKKLKKNQAVNIPYCVIVDEAHFLRNHQSQQSKSIYILKDAPFKMALTGTPVVNRSPDIFGILKFLDPETYSSY</sequence>
<evidence type="ECO:0000313" key="4">
    <source>
        <dbReference type="EMBL" id="CAG8670903.1"/>
    </source>
</evidence>
<feature type="domain" description="SNF2 N-terminal" evidence="3">
    <location>
        <begin position="130"/>
        <end position="205"/>
    </location>
</feature>
<protein>
    <submittedName>
        <fullName evidence="4">9966_t:CDS:1</fullName>
    </submittedName>
</protein>
<keyword evidence="1" id="KW-0547">Nucleotide-binding</keyword>
<accession>A0A9N9HF77</accession>
<dbReference type="InterPro" id="IPR000330">
    <property type="entry name" value="SNF2_N"/>
</dbReference>
<organism evidence="4 5">
    <name type="scientific">Ambispora leptoticha</name>
    <dbReference type="NCBI Taxonomy" id="144679"/>
    <lineage>
        <taxon>Eukaryota</taxon>
        <taxon>Fungi</taxon>
        <taxon>Fungi incertae sedis</taxon>
        <taxon>Mucoromycota</taxon>
        <taxon>Glomeromycotina</taxon>
        <taxon>Glomeromycetes</taxon>
        <taxon>Archaeosporales</taxon>
        <taxon>Ambisporaceae</taxon>
        <taxon>Ambispora</taxon>
    </lineage>
</organism>
<dbReference type="Pfam" id="PF00176">
    <property type="entry name" value="SNF2-rel_dom"/>
    <property type="match status" value="1"/>
</dbReference>
<gene>
    <name evidence="4" type="ORF">ALEPTO_LOCUS10586</name>
</gene>
<dbReference type="OrthoDB" id="2326412at2759"/>
<name>A0A9N9HF77_9GLOM</name>
<dbReference type="Proteomes" id="UP000789508">
    <property type="component" value="Unassembled WGS sequence"/>
</dbReference>
<dbReference type="InterPro" id="IPR038718">
    <property type="entry name" value="SNF2-like_sf"/>
</dbReference>
<dbReference type="GO" id="GO:0005524">
    <property type="term" value="F:ATP binding"/>
    <property type="evidence" value="ECO:0007669"/>
    <property type="project" value="InterPro"/>
</dbReference>
<dbReference type="SUPFAM" id="SSF52540">
    <property type="entry name" value="P-loop containing nucleoside triphosphate hydrolases"/>
    <property type="match status" value="1"/>
</dbReference>
<evidence type="ECO:0000256" key="1">
    <source>
        <dbReference type="ARBA" id="ARBA00022741"/>
    </source>
</evidence>
<dbReference type="Gene3D" id="3.40.50.10810">
    <property type="entry name" value="Tandem AAA-ATPase domain"/>
    <property type="match status" value="1"/>
</dbReference>
<dbReference type="EMBL" id="CAJVPS010012446">
    <property type="protein sequence ID" value="CAG8670903.1"/>
    <property type="molecule type" value="Genomic_DNA"/>
</dbReference>
<dbReference type="InterPro" id="IPR027417">
    <property type="entry name" value="P-loop_NTPase"/>
</dbReference>
<comment type="caution">
    <text evidence="4">The sequence shown here is derived from an EMBL/GenBank/DDBJ whole genome shotgun (WGS) entry which is preliminary data.</text>
</comment>